<dbReference type="PANTHER" id="PTHR46937">
    <property type="entry name" value="FERREDOXIN-THIOREDOXIN REDUCTASE, VARIABLE CHAIN"/>
    <property type="match status" value="1"/>
</dbReference>
<dbReference type="GO" id="GO:0016491">
    <property type="term" value="F:oxidoreductase activity"/>
    <property type="evidence" value="ECO:0007669"/>
    <property type="project" value="UniProtKB-KW"/>
</dbReference>
<comment type="function">
    <text evidence="6">Variable subunit of the ferredoxin-thioredoxin reductase (FTR), which catalyzes the two-electron reduction of thioredoxins by the electrons provided by reduced ferredoxin.</text>
</comment>
<dbReference type="InterPro" id="IPR004207">
    <property type="entry name" value="Fd_thioredoxin_Rdtase_alpha"/>
</dbReference>
<keyword evidence="4" id="KW-0560">Oxidoreductase</keyword>
<dbReference type="SUPFAM" id="SSF50090">
    <property type="entry name" value="Electron transport accessory proteins"/>
    <property type="match status" value="1"/>
</dbReference>
<reference evidence="10" key="1">
    <citation type="submission" date="2019-08" db="EMBL/GenBank/DDBJ databases">
        <title>Reference gene set and small RNA set construction with multiple tissues from Davidia involucrata Baill.</title>
        <authorList>
            <person name="Yang H."/>
            <person name="Zhou C."/>
            <person name="Li G."/>
            <person name="Wang J."/>
            <person name="Gao P."/>
            <person name="Wang M."/>
            <person name="Wang R."/>
            <person name="Zhao Y."/>
        </authorList>
    </citation>
    <scope>NUCLEOTIDE SEQUENCE</scope>
    <source>
        <tissue evidence="10">Mixed with DoveR01_LX</tissue>
    </source>
</reference>
<dbReference type="EC" id="2.8.1.8" evidence="10"/>
<evidence type="ECO:0000256" key="8">
    <source>
        <dbReference type="SAM" id="MobiDB-lite"/>
    </source>
</evidence>
<comment type="subcellular location">
    <subcellularLocation>
        <location evidence="1">Plastid</location>
        <location evidence="1">Chloroplast</location>
    </subcellularLocation>
</comment>
<dbReference type="PANTHER" id="PTHR46937:SF4">
    <property type="entry name" value="FERREDOXIN-THIOREDOXIN REDUCTASE SUBUNIT A1, CHLOROPLASTIC"/>
    <property type="match status" value="1"/>
</dbReference>
<dbReference type="GO" id="GO:0016992">
    <property type="term" value="F:lipoate synthase activity"/>
    <property type="evidence" value="ECO:0007669"/>
    <property type="project" value="UniProtKB-EC"/>
</dbReference>
<evidence type="ECO:0000256" key="1">
    <source>
        <dbReference type="ARBA" id="ARBA00004229"/>
    </source>
</evidence>
<evidence type="ECO:0000256" key="3">
    <source>
        <dbReference type="ARBA" id="ARBA00022640"/>
    </source>
</evidence>
<evidence type="ECO:0000256" key="2">
    <source>
        <dbReference type="ARBA" id="ARBA00022528"/>
    </source>
</evidence>
<organism evidence="10">
    <name type="scientific">Davidia involucrata</name>
    <name type="common">Dove tree</name>
    <dbReference type="NCBI Taxonomy" id="16924"/>
    <lineage>
        <taxon>Eukaryota</taxon>
        <taxon>Viridiplantae</taxon>
        <taxon>Streptophyta</taxon>
        <taxon>Embryophyta</taxon>
        <taxon>Tracheophyta</taxon>
        <taxon>Spermatophyta</taxon>
        <taxon>Magnoliopsida</taxon>
        <taxon>eudicotyledons</taxon>
        <taxon>Gunneridae</taxon>
        <taxon>Pentapetalae</taxon>
        <taxon>asterids</taxon>
        <taxon>Cornales</taxon>
        <taxon>Nyssaceae</taxon>
        <taxon>Davidia</taxon>
    </lineage>
</organism>
<evidence type="ECO:0000256" key="6">
    <source>
        <dbReference type="ARBA" id="ARBA00034474"/>
    </source>
</evidence>
<feature type="compositionally biased region" description="Polar residues" evidence="8">
    <location>
        <begin position="62"/>
        <end position="73"/>
    </location>
</feature>
<evidence type="ECO:0000313" key="10">
    <source>
        <dbReference type="EMBL" id="MPA47835.1"/>
    </source>
</evidence>
<protein>
    <submittedName>
        <fullName evidence="10">Putative ferredoxin-thioredoxin reductase, variable chain</fullName>
        <ecNumber evidence="10">2.8.1.8</ecNumber>
    </submittedName>
</protein>
<comment type="similarity">
    <text evidence="7">Belongs to the ferredoxin thioredoxin reductase alpha subunit family.</text>
</comment>
<dbReference type="InterPro" id="IPR044166">
    <property type="entry name" value="FTRV"/>
</dbReference>
<dbReference type="InterPro" id="IPR008990">
    <property type="entry name" value="Elect_transpt_acc-like_dom_sf"/>
</dbReference>
<feature type="domain" description="Ferredoxin thioredoxin reductase alpha chain" evidence="9">
    <location>
        <begin position="104"/>
        <end position="176"/>
    </location>
</feature>
<sequence>MTSPAFFSAASSLNHPPRIHPQSFVSSPINVPTANYSSHVFSVRPRCVDFGAPIRGTRRRVMTSSVRASDSTTVVEDPSVASSSSGAAAASLSSEDEEDSAAKIGARIRVKVPLKVYHVPRVPEIDLTGMEGVLKQYVGVWKGKRISANLPFKVEFVKEIEGRGAVKFFAHLKEDEFEYLD</sequence>
<dbReference type="EMBL" id="GHES01017276">
    <property type="protein sequence ID" value="MPA47835.1"/>
    <property type="molecule type" value="Transcribed_RNA"/>
</dbReference>
<keyword evidence="3" id="KW-0934">Plastid</keyword>
<evidence type="ECO:0000256" key="7">
    <source>
        <dbReference type="ARBA" id="ARBA00034490"/>
    </source>
</evidence>
<evidence type="ECO:0000256" key="4">
    <source>
        <dbReference type="ARBA" id="ARBA00023002"/>
    </source>
</evidence>
<keyword evidence="2" id="KW-0150">Chloroplast</keyword>
<feature type="compositionally biased region" description="Low complexity" evidence="8">
    <location>
        <begin position="74"/>
        <end position="93"/>
    </location>
</feature>
<proteinExistence type="inferred from homology"/>
<keyword evidence="10" id="KW-0808">Transferase</keyword>
<dbReference type="GO" id="GO:0015979">
    <property type="term" value="P:photosynthesis"/>
    <property type="evidence" value="ECO:0007669"/>
    <property type="project" value="InterPro"/>
</dbReference>
<dbReference type="Gene3D" id="2.30.30.50">
    <property type="match status" value="1"/>
</dbReference>
<dbReference type="AlphaFoldDB" id="A0A5B6ZV26"/>
<dbReference type="FunFam" id="2.30.30.50:FF:000002">
    <property type="entry name" value="Ferredoxin-thioredoxin reductase, variable chain"/>
    <property type="match status" value="1"/>
</dbReference>
<comment type="subunit">
    <text evidence="5">Heterodimer of subunit A (variable subunit) and subunit B (catalytic subunit). Heterodimeric FTR forms a complex with ferredoxin and thioredoxin.</text>
</comment>
<evidence type="ECO:0000256" key="5">
    <source>
        <dbReference type="ARBA" id="ARBA00026011"/>
    </source>
</evidence>
<evidence type="ECO:0000259" key="9">
    <source>
        <dbReference type="Pfam" id="PF02941"/>
    </source>
</evidence>
<dbReference type="Pfam" id="PF02941">
    <property type="entry name" value="FeThRed_A"/>
    <property type="match status" value="1"/>
</dbReference>
<gene>
    <name evidence="10" type="ORF">Din_017276</name>
</gene>
<accession>A0A5B6ZV26</accession>
<feature type="region of interest" description="Disordered" evidence="8">
    <location>
        <begin position="61"/>
        <end position="94"/>
    </location>
</feature>
<name>A0A5B6ZV26_DAVIN</name>
<dbReference type="GO" id="GO:0009507">
    <property type="term" value="C:chloroplast"/>
    <property type="evidence" value="ECO:0007669"/>
    <property type="project" value="UniProtKB-SubCell"/>
</dbReference>